<dbReference type="PANTHER" id="PTHR42779:SF1">
    <property type="entry name" value="PROTEIN YNJB"/>
    <property type="match status" value="1"/>
</dbReference>
<dbReference type="PANTHER" id="PTHR42779">
    <property type="entry name" value="PROTEIN YNJB"/>
    <property type="match status" value="1"/>
</dbReference>
<evidence type="ECO:0000313" key="3">
    <source>
        <dbReference type="Proteomes" id="UP001501074"/>
    </source>
</evidence>
<dbReference type="Gene3D" id="3.40.190.10">
    <property type="entry name" value="Periplasmic binding protein-like II"/>
    <property type="match status" value="2"/>
</dbReference>
<gene>
    <name evidence="2" type="ORF">GCM10022223_60990</name>
</gene>
<keyword evidence="3" id="KW-1185">Reference proteome</keyword>
<organism evidence="2 3">
    <name type="scientific">Kineosporia mesophila</name>
    <dbReference type="NCBI Taxonomy" id="566012"/>
    <lineage>
        <taxon>Bacteria</taxon>
        <taxon>Bacillati</taxon>
        <taxon>Actinomycetota</taxon>
        <taxon>Actinomycetes</taxon>
        <taxon>Kineosporiales</taxon>
        <taxon>Kineosporiaceae</taxon>
        <taxon>Kineosporia</taxon>
    </lineage>
</organism>
<dbReference type="EMBL" id="BAAAZO010000012">
    <property type="protein sequence ID" value="GAA3634472.1"/>
    <property type="molecule type" value="Genomic_DNA"/>
</dbReference>
<sequence length="392" mass="41601">MGAAVSACGSPDSPGSGSPVAGAAEAVPAAPEKPVVLNILDVAGNLQLTQPMIDDFVKKNPKVISKVTYATATAPDLVGKIKAQQGAKRVSIGLVLTGTDGLSAGIEQGLWQQLLPVNEKLLSNMSTYQEPAANMQKLAGDSGVVVTYYPSGPLLEYMPDRVPKPPTTAEELLAYAKANPGKVEYARPANSGPGRTLLMGLPYVLGDSDPQDPVKGWDKTWAYLAELAKYIDRYPSGTTQTMKDLAGGTVDIIASTTGWDINARALGTVPAEAKITTLKGFHWVTDAHYAVVPRGVTRDQEAAVLALVQNMLTPQQQAKAYDTGYFYPGPAVEGVDVSMAPEKSRQVLDTYGRPEYDALIENNPKEVPLAAEALVTAFDTWDRTIGGSKVEK</sequence>
<dbReference type="InterPro" id="IPR006059">
    <property type="entry name" value="SBP"/>
</dbReference>
<dbReference type="Proteomes" id="UP001501074">
    <property type="component" value="Unassembled WGS sequence"/>
</dbReference>
<evidence type="ECO:0000256" key="1">
    <source>
        <dbReference type="SAM" id="MobiDB-lite"/>
    </source>
</evidence>
<feature type="compositionally biased region" description="Low complexity" evidence="1">
    <location>
        <begin position="9"/>
        <end position="25"/>
    </location>
</feature>
<feature type="region of interest" description="Disordered" evidence="1">
    <location>
        <begin position="1"/>
        <end position="25"/>
    </location>
</feature>
<protein>
    <submittedName>
        <fullName evidence="2">Extracellular solute-binding protein</fullName>
    </submittedName>
</protein>
<proteinExistence type="predicted"/>
<name>A0ABP7AKU5_9ACTN</name>
<reference evidence="3" key="1">
    <citation type="journal article" date="2019" name="Int. J. Syst. Evol. Microbiol.">
        <title>The Global Catalogue of Microorganisms (GCM) 10K type strain sequencing project: providing services to taxonomists for standard genome sequencing and annotation.</title>
        <authorList>
            <consortium name="The Broad Institute Genomics Platform"/>
            <consortium name="The Broad Institute Genome Sequencing Center for Infectious Disease"/>
            <person name="Wu L."/>
            <person name="Ma J."/>
        </authorList>
    </citation>
    <scope>NUCLEOTIDE SEQUENCE [LARGE SCALE GENOMIC DNA]</scope>
    <source>
        <strain evidence="3">JCM 16902</strain>
    </source>
</reference>
<dbReference type="Pfam" id="PF13416">
    <property type="entry name" value="SBP_bac_8"/>
    <property type="match status" value="1"/>
</dbReference>
<comment type="caution">
    <text evidence="2">The sequence shown here is derived from an EMBL/GenBank/DDBJ whole genome shotgun (WGS) entry which is preliminary data.</text>
</comment>
<evidence type="ECO:0000313" key="2">
    <source>
        <dbReference type="EMBL" id="GAA3634472.1"/>
    </source>
</evidence>
<accession>A0ABP7AKU5</accession>
<dbReference type="SUPFAM" id="SSF53850">
    <property type="entry name" value="Periplasmic binding protein-like II"/>
    <property type="match status" value="1"/>
</dbReference>